<dbReference type="RefSeq" id="WP_068885013.1">
    <property type="nucleotide sequence ID" value="NZ_LNTU01000039.1"/>
</dbReference>
<accession>A0A135HPV3</accession>
<dbReference type="OrthoDB" id="5298197at2"/>
<organism evidence="1 2">
    <name type="scientific">Paramesorhizobium deserti</name>
    <dbReference type="NCBI Taxonomy" id="1494590"/>
    <lineage>
        <taxon>Bacteria</taxon>
        <taxon>Pseudomonadati</taxon>
        <taxon>Pseudomonadota</taxon>
        <taxon>Alphaproteobacteria</taxon>
        <taxon>Hyphomicrobiales</taxon>
        <taxon>Phyllobacteriaceae</taxon>
        <taxon>Paramesorhizobium</taxon>
    </lineage>
</organism>
<keyword evidence="2" id="KW-1185">Reference proteome</keyword>
<proteinExistence type="predicted"/>
<reference evidence="1 2" key="1">
    <citation type="submission" date="2015-11" db="EMBL/GenBank/DDBJ databases">
        <title>Draft genome sequence of Paramesorhizobium deserti A-3-E, a strain highly resistant to diverse beta-lactam antibiotics.</title>
        <authorList>
            <person name="Lv R."/>
            <person name="Yang X."/>
            <person name="Fang N."/>
            <person name="Guo J."/>
            <person name="Luo X."/>
            <person name="Peng F."/>
            <person name="Yang R."/>
            <person name="Cui Y."/>
            <person name="Fang C."/>
            <person name="Song Y."/>
        </authorList>
    </citation>
    <scope>NUCLEOTIDE SEQUENCE [LARGE SCALE GENOMIC DNA]</scope>
    <source>
        <strain evidence="1 2">A-3-E</strain>
    </source>
</reference>
<dbReference type="EMBL" id="LNTU01000039">
    <property type="protein sequence ID" value="KXF75232.1"/>
    <property type="molecule type" value="Genomic_DNA"/>
</dbReference>
<protein>
    <recommendedName>
        <fullName evidence="3">DUF1850 domain-containing protein</fullName>
    </recommendedName>
</protein>
<dbReference type="AlphaFoldDB" id="A0A135HPV3"/>
<evidence type="ECO:0000313" key="2">
    <source>
        <dbReference type="Proteomes" id="UP000070107"/>
    </source>
</evidence>
<dbReference type="STRING" id="1494590.ATN84_21455"/>
<evidence type="ECO:0000313" key="1">
    <source>
        <dbReference type="EMBL" id="KXF75232.1"/>
    </source>
</evidence>
<dbReference type="Proteomes" id="UP000070107">
    <property type="component" value="Unassembled WGS sequence"/>
</dbReference>
<comment type="caution">
    <text evidence="1">The sequence shown here is derived from an EMBL/GenBank/DDBJ whole genome shotgun (WGS) entry which is preliminary data.</text>
</comment>
<evidence type="ECO:0008006" key="3">
    <source>
        <dbReference type="Google" id="ProtNLM"/>
    </source>
</evidence>
<dbReference type="InterPro" id="IPR015001">
    <property type="entry name" value="DUF1850"/>
</dbReference>
<gene>
    <name evidence="1" type="ORF">ATN84_21455</name>
</gene>
<name>A0A135HPV3_9HYPH</name>
<sequence>MSLCILAGGAVTRIATAAFMLSWMHSVEKIPWQEDWRVTPEGLQIIEARVKGSGAGMDPPENAVLKDGWWRYRPEIPPQPSVSLASSGVTGGGWTLCANGSCRVLGSEPGKPVVLKSCPKGEK</sequence>
<dbReference type="Pfam" id="PF08905">
    <property type="entry name" value="DUF1850"/>
    <property type="match status" value="1"/>
</dbReference>